<keyword evidence="1" id="KW-0812">Transmembrane</keyword>
<accession>A0A4R2LIG6</accession>
<evidence type="ECO:0000256" key="1">
    <source>
        <dbReference type="SAM" id="Phobius"/>
    </source>
</evidence>
<reference evidence="2 3" key="1">
    <citation type="submission" date="2019-03" db="EMBL/GenBank/DDBJ databases">
        <title>Genomic Encyclopedia of Type Strains, Phase IV (KMG-IV): sequencing the most valuable type-strain genomes for metagenomic binning, comparative biology and taxonomic classification.</title>
        <authorList>
            <person name="Goeker M."/>
        </authorList>
    </citation>
    <scope>NUCLEOTIDE SEQUENCE [LARGE SCALE GENOMIC DNA]</scope>
    <source>
        <strain evidence="2 3">DSM 28559</strain>
    </source>
</reference>
<proteinExistence type="predicted"/>
<evidence type="ECO:0000313" key="2">
    <source>
        <dbReference type="EMBL" id="TCO84974.1"/>
    </source>
</evidence>
<name>A0A4R2LIG6_9FIRM</name>
<keyword evidence="1" id="KW-1133">Transmembrane helix</keyword>
<sequence>MARVAVLQARKSRAEGLDTKKIATNVAEAIYDNGARVVGIAPVTKMASIGGQHWLNMNVEDIFGGKTSFGETLKSAGGKVVPYGFVAYNWMHVLYALFCKNPMARAKKRRYSLK</sequence>
<organism evidence="2 3">
    <name type="scientific">Frisingicoccus caecimuris</name>
    <dbReference type="NCBI Taxonomy" id="1796636"/>
    <lineage>
        <taxon>Bacteria</taxon>
        <taxon>Bacillati</taxon>
        <taxon>Bacillota</taxon>
        <taxon>Clostridia</taxon>
        <taxon>Lachnospirales</taxon>
        <taxon>Lachnospiraceae</taxon>
        <taxon>Frisingicoccus</taxon>
    </lineage>
</organism>
<dbReference type="RefSeq" id="WP_132090107.1">
    <property type="nucleotide sequence ID" value="NZ_JANKAQ010000004.1"/>
</dbReference>
<feature type="transmembrane region" description="Helical" evidence="1">
    <location>
        <begin position="80"/>
        <end position="99"/>
    </location>
</feature>
<dbReference type="AlphaFoldDB" id="A0A4R2LIG6"/>
<evidence type="ECO:0000313" key="3">
    <source>
        <dbReference type="Proteomes" id="UP000295711"/>
    </source>
</evidence>
<keyword evidence="1" id="KW-0472">Membrane</keyword>
<keyword evidence="3" id="KW-1185">Reference proteome</keyword>
<dbReference type="Proteomes" id="UP000295711">
    <property type="component" value="Unassembled WGS sequence"/>
</dbReference>
<comment type="caution">
    <text evidence="2">The sequence shown here is derived from an EMBL/GenBank/DDBJ whole genome shotgun (WGS) entry which is preliminary data.</text>
</comment>
<gene>
    <name evidence="2" type="ORF">EV212_10422</name>
</gene>
<protein>
    <submittedName>
        <fullName evidence="2">Uncharacterized protein</fullName>
    </submittedName>
</protein>
<dbReference type="EMBL" id="SLXA01000004">
    <property type="protein sequence ID" value="TCO84974.1"/>
    <property type="molecule type" value="Genomic_DNA"/>
</dbReference>